<sequence length="147" mass="17317">MLLRWALLGFLLAVCCFEDTPLFKDRFFELDDHEAQAIMVLFLFAQGFSSLMFFNKEYAGIGFLYEFVDDIEKTYGPGNASMNFHLDRKFKETVDLRYTGIENNLVYINGEKHWFSANFFRSHSTQYQISWMMITNQSEPEAQALRK</sequence>
<evidence type="ECO:0000256" key="1">
    <source>
        <dbReference type="SAM" id="SignalP"/>
    </source>
</evidence>
<dbReference type="AlphaFoldDB" id="A0A8S1HAQ3"/>
<accession>A0A8S1HAQ3</accession>
<feature type="signal peptide" evidence="1">
    <location>
        <begin position="1"/>
        <end position="17"/>
    </location>
</feature>
<feature type="chain" id="PRO_5035813838" evidence="1">
    <location>
        <begin position="18"/>
        <end position="147"/>
    </location>
</feature>
<keyword evidence="3" id="KW-1185">Reference proteome</keyword>
<comment type="caution">
    <text evidence="2">The sequence shown here is derived from an EMBL/GenBank/DDBJ whole genome shotgun (WGS) entry which is preliminary data.</text>
</comment>
<evidence type="ECO:0000313" key="2">
    <source>
        <dbReference type="EMBL" id="CAD6190220.1"/>
    </source>
</evidence>
<reference evidence="2" key="1">
    <citation type="submission" date="2020-10" db="EMBL/GenBank/DDBJ databases">
        <authorList>
            <person name="Kikuchi T."/>
        </authorList>
    </citation>
    <scope>NUCLEOTIDE SEQUENCE</scope>
    <source>
        <strain evidence="2">NKZ352</strain>
    </source>
</reference>
<evidence type="ECO:0000313" key="3">
    <source>
        <dbReference type="Proteomes" id="UP000835052"/>
    </source>
</evidence>
<dbReference type="EMBL" id="CAJGYM010000014">
    <property type="protein sequence ID" value="CAD6190220.1"/>
    <property type="molecule type" value="Genomic_DNA"/>
</dbReference>
<proteinExistence type="predicted"/>
<gene>
    <name evidence="2" type="ORF">CAUJ_LOCUS6139</name>
</gene>
<keyword evidence="1" id="KW-0732">Signal</keyword>
<dbReference type="Proteomes" id="UP000835052">
    <property type="component" value="Unassembled WGS sequence"/>
</dbReference>
<name>A0A8S1HAQ3_9PELO</name>
<organism evidence="2 3">
    <name type="scientific">Caenorhabditis auriculariae</name>
    <dbReference type="NCBI Taxonomy" id="2777116"/>
    <lineage>
        <taxon>Eukaryota</taxon>
        <taxon>Metazoa</taxon>
        <taxon>Ecdysozoa</taxon>
        <taxon>Nematoda</taxon>
        <taxon>Chromadorea</taxon>
        <taxon>Rhabditida</taxon>
        <taxon>Rhabditina</taxon>
        <taxon>Rhabditomorpha</taxon>
        <taxon>Rhabditoidea</taxon>
        <taxon>Rhabditidae</taxon>
        <taxon>Peloderinae</taxon>
        <taxon>Caenorhabditis</taxon>
    </lineage>
</organism>
<protein>
    <submittedName>
        <fullName evidence="2">Uncharacterized protein</fullName>
    </submittedName>
</protein>